<organism evidence="2 3">
    <name type="scientific">Penicillium italicum</name>
    <name type="common">Blue mold</name>
    <dbReference type="NCBI Taxonomy" id="40296"/>
    <lineage>
        <taxon>Eukaryota</taxon>
        <taxon>Fungi</taxon>
        <taxon>Dikarya</taxon>
        <taxon>Ascomycota</taxon>
        <taxon>Pezizomycotina</taxon>
        <taxon>Eurotiomycetes</taxon>
        <taxon>Eurotiomycetidae</taxon>
        <taxon>Eurotiales</taxon>
        <taxon>Aspergillaceae</taxon>
        <taxon>Penicillium</taxon>
    </lineage>
</organism>
<feature type="region of interest" description="Disordered" evidence="1">
    <location>
        <begin position="327"/>
        <end position="350"/>
    </location>
</feature>
<evidence type="ECO:0008006" key="4">
    <source>
        <dbReference type="Google" id="ProtNLM"/>
    </source>
</evidence>
<comment type="caution">
    <text evidence="2">The sequence shown here is derived from an EMBL/GenBank/DDBJ whole genome shotgun (WGS) entry which is preliminary data.</text>
</comment>
<sequence length="559" mass="60354">MDVEKAIRGLKPLCGQVVPIRTVQETRPQEEFGDAFVAEVNVKSASKVIKALDTAFPRDASLPLSHLRRFAKRELLPPPLRAAIESQSIPLESPAQTIFVLISPPLPDLTSLKALLAPFAPATAPAATNDLPSTNATPDEASHSDPPPPTIQLHPIKIPLAPPFNTTQAETWAKTLWPTIFNPAAPRSTVAPPPQTLKRAQESIEPRAGYYLSLARKVAEEAEQSGLGRGVGAVIVDPAIEEEITEAGYEAGYDSTAEWDEAVLAVAGDARYSRSEAGAPSQAQLHAGVAPNPASKTYNADVEGGPELHALMRAVELIARWRREHERLDDVSASKATADPSKPELEPEQPELSALESYFLYRHHPGTSTGISNSPQPPSSPLKRKHEVPNPESDLTIDPSTDHSQDQLHNPPLPAPLPSTVVLADSSTPATTPAAPRIRTRSQGGYLCTDLDVYLSHEPCLCCSMGMLLSRFRSVIFPRRGRLESGGLSSEPVVGPVADDIDQAAEAAASAVDGQNEREYYGLHWRKELNWRALGFEFVEDGDEDVEVKSKAGMPVFHA</sequence>
<evidence type="ECO:0000256" key="1">
    <source>
        <dbReference type="SAM" id="MobiDB-lite"/>
    </source>
</evidence>
<dbReference type="SUPFAM" id="SSF53927">
    <property type="entry name" value="Cytidine deaminase-like"/>
    <property type="match status" value="1"/>
</dbReference>
<dbReference type="OrthoDB" id="3180714at2759"/>
<feature type="region of interest" description="Disordered" evidence="1">
    <location>
        <begin position="125"/>
        <end position="150"/>
    </location>
</feature>
<dbReference type="STRING" id="40296.A0A0A2L3A6"/>
<dbReference type="GO" id="GO:0003824">
    <property type="term" value="F:catalytic activity"/>
    <property type="evidence" value="ECO:0007669"/>
    <property type="project" value="InterPro"/>
</dbReference>
<dbReference type="Proteomes" id="UP000030104">
    <property type="component" value="Unassembled WGS sequence"/>
</dbReference>
<name>A0A0A2L3A6_PENIT</name>
<proteinExistence type="predicted"/>
<keyword evidence="3" id="KW-1185">Reference proteome</keyword>
<feature type="region of interest" description="Disordered" evidence="1">
    <location>
        <begin position="364"/>
        <end position="437"/>
    </location>
</feature>
<feature type="region of interest" description="Disordered" evidence="1">
    <location>
        <begin position="275"/>
        <end position="301"/>
    </location>
</feature>
<reference evidence="2 3" key="1">
    <citation type="journal article" date="2015" name="Mol. Plant Microbe Interact.">
        <title>Genome, transcriptome, and functional analyses of Penicillium expansum provide new insights into secondary metabolism and pathogenicity.</title>
        <authorList>
            <person name="Ballester A.R."/>
            <person name="Marcet-Houben M."/>
            <person name="Levin E."/>
            <person name="Sela N."/>
            <person name="Selma-Lazaro C."/>
            <person name="Carmona L."/>
            <person name="Wisniewski M."/>
            <person name="Droby S."/>
            <person name="Gonzalez-Candelas L."/>
            <person name="Gabaldon T."/>
        </authorList>
    </citation>
    <scope>NUCLEOTIDE SEQUENCE [LARGE SCALE GENOMIC DNA]</scope>
    <source>
        <strain evidence="2 3">PHI-1</strain>
    </source>
</reference>
<dbReference type="HOGENOM" id="CLU_024580_0_0_1"/>
<dbReference type="InterPro" id="IPR016193">
    <property type="entry name" value="Cytidine_deaminase-like"/>
</dbReference>
<dbReference type="PhylomeDB" id="A0A0A2L3A6"/>
<protein>
    <recommendedName>
        <fullName evidence="4">tRNA-specific adenosine-34 deaminase subunit Tad3</fullName>
    </recommendedName>
</protein>
<dbReference type="AlphaFoldDB" id="A0A0A2L3A6"/>
<dbReference type="GO" id="GO:0006139">
    <property type="term" value="P:nucleobase-containing compound metabolic process"/>
    <property type="evidence" value="ECO:0007669"/>
    <property type="project" value="UniProtKB-ARBA"/>
</dbReference>
<evidence type="ECO:0000313" key="2">
    <source>
        <dbReference type="EMBL" id="KGO71085.1"/>
    </source>
</evidence>
<evidence type="ECO:0000313" key="3">
    <source>
        <dbReference type="Proteomes" id="UP000030104"/>
    </source>
</evidence>
<gene>
    <name evidence="2" type="ORF">PITC_080220</name>
</gene>
<dbReference type="EMBL" id="JQGA01000969">
    <property type="protein sequence ID" value="KGO71085.1"/>
    <property type="molecule type" value="Genomic_DNA"/>
</dbReference>
<accession>A0A0A2L3A6</accession>
<feature type="compositionally biased region" description="Low complexity" evidence="1">
    <location>
        <begin position="426"/>
        <end position="437"/>
    </location>
</feature>
<dbReference type="Gene3D" id="3.40.140.10">
    <property type="entry name" value="Cytidine Deaminase, domain 2"/>
    <property type="match status" value="1"/>
</dbReference>
<dbReference type="OMA" id="HEPCVAC"/>